<accession>A0A5N5CZ99</accession>
<feature type="compositionally biased region" description="Polar residues" evidence="1">
    <location>
        <begin position="410"/>
        <end position="428"/>
    </location>
</feature>
<feature type="region of interest" description="Disordered" evidence="1">
    <location>
        <begin position="574"/>
        <end position="596"/>
    </location>
</feature>
<feature type="compositionally biased region" description="Polar residues" evidence="1">
    <location>
        <begin position="693"/>
        <end position="709"/>
    </location>
</feature>
<feature type="compositionally biased region" description="Low complexity" evidence="1">
    <location>
        <begin position="719"/>
        <end position="738"/>
    </location>
</feature>
<feature type="compositionally biased region" description="Basic residues" evidence="1">
    <location>
        <begin position="1"/>
        <end position="17"/>
    </location>
</feature>
<feature type="compositionally biased region" description="Polar residues" evidence="1">
    <location>
        <begin position="506"/>
        <end position="526"/>
    </location>
</feature>
<feature type="compositionally biased region" description="Basic and acidic residues" evidence="1">
    <location>
        <begin position="302"/>
        <end position="311"/>
    </location>
</feature>
<feature type="compositionally biased region" description="Polar residues" evidence="1">
    <location>
        <begin position="660"/>
        <end position="684"/>
    </location>
</feature>
<name>A0A5N5CZ99_9PEZI</name>
<feature type="transmembrane region" description="Helical" evidence="2">
    <location>
        <begin position="987"/>
        <end position="1006"/>
    </location>
</feature>
<dbReference type="OrthoDB" id="4153178at2759"/>
<feature type="compositionally biased region" description="Low complexity" evidence="1">
    <location>
        <begin position="325"/>
        <end position="338"/>
    </location>
</feature>
<dbReference type="EMBL" id="VCHE01000126">
    <property type="protein sequence ID" value="KAB2570693.1"/>
    <property type="molecule type" value="Genomic_DNA"/>
</dbReference>
<evidence type="ECO:0000256" key="1">
    <source>
        <dbReference type="SAM" id="MobiDB-lite"/>
    </source>
</evidence>
<sequence length="1008" mass="110893">MSPSRKKLAKARTHPSKRSSESNDSPRRHQRSQSDVPQTPHSQENRWKRKSRDSRGRSNSVLSPKRRPLRELSPSERNGRSPSPERCEQPISPLTVTEMEEAAQSAKQREQESSFMERPDRGTPSGTYFKSPFPTHPSQVLLPSPITPSFFITYDDGPADDDTEEDDSPAEDSPAEDDPAEDDPAEDDSPAEEEEEDEEEEIYQPHELSAGTSDAPEFFKELAVEPLSAGSKRNSIDSTASSIEDEDELPYPISNPRPSSDLYGSVNSRSSMMQSTIRSIPPSEADPSATSVRSSASSETFSTRHHDDRKSTGSNWTVHAPMTASTRPTSTNPRTPSPFGLCATPTPLYGPRSPGVSKDKRPVSTFGNPLSPYLEDDAVMRPVSASDAYSGKVSNFGSRDELLADLTPPTIFTPSRNSTATKAYQATSDPDEHYQEVRSLSRSVSGMSSTTADESEPRALRMPKRVARPNERQNWTAQLSSTSTQAEPIHHLPPIPSAPHSPPPTEFSSRDTASASLVSLPTMQIEGSSPSSRPDSQDRGEESSAAAAARPRLRNPWQSMDSSAFFNIMCGRDSETGEDSAANSRPATKASRSSSVGTVLYVAKGLPRWARSFYSNGDTSVIGSSRPSTRSKPSQSSLRRANTHSSGSGDRRNNRHESRTASSSRPTNTAPTESPASSQFSIASIQRPRNRPRSTIISENWTPSPNLPAQATDDEYEDSYNPPYSSSSSSDDAANDSDSNFDMYSAGIEPHAPSTANTNTTGTGGPASRHQHHHHNPYQPQLRNISDVPTAADDSPHGTQRRFPSRVWQHFSGQLRYFGPAGTQSHETPRLHREQSYAASNKSFRYLRPSSWICGDSSNIDNPNRPAADRQMWLFCLGFLLPFAWMLAALLPVPEKKKRGFGERFYSRHGEEDDDGGSREGGEQQIRVEKRRQRREQQRNQSRAVEAEDGTGGVVDIEAQMEAAQLGALAERERVRAIWWRRLNRRMSVVGVAIVVVVVVVVAVTMTV</sequence>
<feature type="compositionally biased region" description="Polar residues" evidence="1">
    <location>
        <begin position="581"/>
        <end position="596"/>
    </location>
</feature>
<feature type="compositionally biased region" description="Pro residues" evidence="1">
    <location>
        <begin position="491"/>
        <end position="505"/>
    </location>
</feature>
<evidence type="ECO:0008006" key="5">
    <source>
        <dbReference type="Google" id="ProtNLM"/>
    </source>
</evidence>
<dbReference type="Proteomes" id="UP000325902">
    <property type="component" value="Unassembled WGS sequence"/>
</dbReference>
<feature type="region of interest" description="Disordered" evidence="1">
    <location>
        <begin position="618"/>
        <end position="801"/>
    </location>
</feature>
<feature type="compositionally biased region" description="Low complexity" evidence="1">
    <location>
        <begin position="437"/>
        <end position="449"/>
    </location>
</feature>
<feature type="compositionally biased region" description="Low complexity" evidence="1">
    <location>
        <begin position="752"/>
        <end position="761"/>
    </location>
</feature>
<reference evidence="3 4" key="1">
    <citation type="journal article" date="2019" name="Sci. Rep.">
        <title>A multi-omics analysis of the grapevine pathogen Lasiodiplodia theobromae reveals that temperature affects the expression of virulence- and pathogenicity-related genes.</title>
        <authorList>
            <person name="Felix C."/>
            <person name="Meneses R."/>
            <person name="Goncalves M.F.M."/>
            <person name="Tilleman L."/>
            <person name="Duarte A.S."/>
            <person name="Jorrin-Novo J.V."/>
            <person name="Van de Peer Y."/>
            <person name="Deforce D."/>
            <person name="Van Nieuwerburgh F."/>
            <person name="Esteves A.C."/>
            <person name="Alves A."/>
        </authorList>
    </citation>
    <scope>NUCLEOTIDE SEQUENCE [LARGE SCALE GENOMIC DNA]</scope>
    <source>
        <strain evidence="3 4">LA-SOL3</strain>
    </source>
</reference>
<evidence type="ECO:0000256" key="2">
    <source>
        <dbReference type="SAM" id="Phobius"/>
    </source>
</evidence>
<gene>
    <name evidence="3" type="primary">TPRXL_0</name>
    <name evidence="3" type="ORF">DBV05_g10650</name>
</gene>
<keyword evidence="2" id="KW-0812">Transmembrane</keyword>
<feature type="compositionally biased region" description="Polar residues" evidence="1">
    <location>
        <begin position="231"/>
        <end position="242"/>
    </location>
</feature>
<protein>
    <recommendedName>
        <fullName evidence="5">Serine-rich protein</fullName>
    </recommendedName>
</protein>
<feature type="compositionally biased region" description="Polar residues" evidence="1">
    <location>
        <begin position="618"/>
        <end position="648"/>
    </location>
</feature>
<keyword evidence="2" id="KW-1133">Transmembrane helix</keyword>
<feature type="compositionally biased region" description="Polar residues" evidence="1">
    <location>
        <begin position="33"/>
        <end position="42"/>
    </location>
</feature>
<evidence type="ECO:0000313" key="4">
    <source>
        <dbReference type="Proteomes" id="UP000325902"/>
    </source>
</evidence>
<feature type="region of interest" description="Disordered" evidence="1">
    <location>
        <begin position="1"/>
        <end position="374"/>
    </location>
</feature>
<feature type="compositionally biased region" description="Polar residues" evidence="1">
    <location>
        <begin position="265"/>
        <end position="278"/>
    </location>
</feature>
<feature type="region of interest" description="Disordered" evidence="1">
    <location>
        <begin position="407"/>
        <end position="558"/>
    </location>
</feature>
<feature type="compositionally biased region" description="Basic and acidic residues" evidence="1">
    <location>
        <begin position="907"/>
        <end position="928"/>
    </location>
</feature>
<comment type="caution">
    <text evidence="3">The sequence shown here is derived from an EMBL/GenBank/DDBJ whole genome shotgun (WGS) entry which is preliminary data.</text>
</comment>
<feature type="transmembrane region" description="Helical" evidence="2">
    <location>
        <begin position="872"/>
        <end position="891"/>
    </location>
</feature>
<feature type="compositionally biased region" description="Low complexity" evidence="1">
    <location>
        <begin position="288"/>
        <end position="301"/>
    </location>
</feature>
<feature type="region of interest" description="Disordered" evidence="1">
    <location>
        <begin position="907"/>
        <end position="950"/>
    </location>
</feature>
<feature type="compositionally biased region" description="Basic and acidic residues" evidence="1">
    <location>
        <begin position="18"/>
        <end position="27"/>
    </location>
</feature>
<feature type="compositionally biased region" description="Basic and acidic residues" evidence="1">
    <location>
        <begin position="69"/>
        <end position="88"/>
    </location>
</feature>
<feature type="compositionally biased region" description="Basic and acidic residues" evidence="1">
    <location>
        <begin position="649"/>
        <end position="659"/>
    </location>
</feature>
<keyword evidence="2" id="KW-0472">Membrane</keyword>
<evidence type="ECO:0000313" key="3">
    <source>
        <dbReference type="EMBL" id="KAB2570693.1"/>
    </source>
</evidence>
<feature type="compositionally biased region" description="Basic and acidic residues" evidence="1">
    <location>
        <begin position="107"/>
        <end position="121"/>
    </location>
</feature>
<keyword evidence="4" id="KW-1185">Reference proteome</keyword>
<feature type="compositionally biased region" description="Acidic residues" evidence="1">
    <location>
        <begin position="157"/>
        <end position="202"/>
    </location>
</feature>
<organism evidence="3 4">
    <name type="scientific">Lasiodiplodia theobromae</name>
    <dbReference type="NCBI Taxonomy" id="45133"/>
    <lineage>
        <taxon>Eukaryota</taxon>
        <taxon>Fungi</taxon>
        <taxon>Dikarya</taxon>
        <taxon>Ascomycota</taxon>
        <taxon>Pezizomycotina</taxon>
        <taxon>Dothideomycetes</taxon>
        <taxon>Dothideomycetes incertae sedis</taxon>
        <taxon>Botryosphaeriales</taxon>
        <taxon>Botryosphaeriaceae</taxon>
        <taxon>Lasiodiplodia</taxon>
    </lineage>
</organism>
<feature type="compositionally biased region" description="Polar residues" evidence="1">
    <location>
        <begin position="472"/>
        <end position="486"/>
    </location>
</feature>
<proteinExistence type="predicted"/>
<dbReference type="AlphaFoldDB" id="A0A5N5CZ99"/>